<dbReference type="Proteomes" id="UP000281899">
    <property type="component" value="Unassembled WGS sequence"/>
</dbReference>
<evidence type="ECO:0000313" key="1">
    <source>
        <dbReference type="EMBL" id="ROH87517.1"/>
    </source>
</evidence>
<dbReference type="GeneID" id="301715178"/>
<keyword evidence="2" id="KW-1185">Reference proteome</keyword>
<comment type="caution">
    <text evidence="1">The sequence shown here is derived from an EMBL/GenBank/DDBJ whole genome shotgun (WGS) entry which is preliminary data.</text>
</comment>
<protein>
    <recommendedName>
        <fullName evidence="3">SIR2-like domain-containing protein</fullName>
    </recommendedName>
</protein>
<dbReference type="RefSeq" id="WP_123279810.1">
    <property type="nucleotide sequence ID" value="NZ_JALRGU010000276.1"/>
</dbReference>
<evidence type="ECO:0000313" key="2">
    <source>
        <dbReference type="Proteomes" id="UP000281899"/>
    </source>
</evidence>
<gene>
    <name evidence="1" type="ORF">EGI15_21085</name>
</gene>
<reference evidence="1 2" key="1">
    <citation type="submission" date="2018-11" db="EMBL/GenBank/DDBJ databases">
        <title>Proposal to divide the Flavobacteriaceae and reorganize its genera based on Amino Acid Identity values calculated from whole genome sequences.</title>
        <authorList>
            <person name="Nicholson A.C."/>
            <person name="Gulvik C.A."/>
            <person name="Whitney A.M."/>
            <person name="Humrighouse B.W."/>
            <person name="Bell M."/>
            <person name="Holmes B."/>
            <person name="Steigerwalt A."/>
            <person name="Villarma A."/>
            <person name="Sheth M."/>
            <person name="Batra D."/>
            <person name="Pryor J."/>
            <person name="Bernardet J.-F."/>
            <person name="Hugo C."/>
            <person name="Kampfer P."/>
            <person name="Newman J."/>
            <person name="Mcquiston J.R."/>
        </authorList>
    </citation>
    <scope>NUCLEOTIDE SEQUENCE [LARGE SCALE GENOMIC DNA]</scope>
    <source>
        <strain evidence="1 2">G0235</strain>
    </source>
</reference>
<dbReference type="Pfam" id="PF13289">
    <property type="entry name" value="SIR2_2"/>
    <property type="match status" value="1"/>
</dbReference>
<organism evidence="1 2">
    <name type="scientific">Chryseobacterium cucumeris</name>
    <dbReference type="NCBI Taxonomy" id="1813611"/>
    <lineage>
        <taxon>Bacteria</taxon>
        <taxon>Pseudomonadati</taxon>
        <taxon>Bacteroidota</taxon>
        <taxon>Flavobacteriia</taxon>
        <taxon>Flavobacteriales</taxon>
        <taxon>Weeksellaceae</taxon>
        <taxon>Chryseobacterium group</taxon>
        <taxon>Chryseobacterium</taxon>
    </lineage>
</organism>
<name>A0ABX9X306_9FLAO</name>
<dbReference type="EMBL" id="RJTW01000011">
    <property type="protein sequence ID" value="ROH87517.1"/>
    <property type="molecule type" value="Genomic_DNA"/>
</dbReference>
<proteinExistence type="predicted"/>
<sequence length="1137" mass="131408">MIKEEIIKKIENGPAVLLVGQKYLSLTSKKNSLLEKIVSKFQRNDIPIENNILNYDLLLKLGLNNKYEAASTWIENLCNNISVPEWLERISRVSWSSVYTTSIDTIVDRAFSNEWRKVQPVNDEKFRIIDPRNKFNLHIVHLFGSISQVELSKRPPFSLSEKAKRKFSSNALLQKLPEVITNKGVLIIDGYDENDWLTIEELYAVISRMGTEQVLFFSSNKEIESNHFIEDLITSNKILMFENSFAQVLSDLEGTDKIKLITPEPDEYYGKWINIGTKKIKIPQDLINRISKTATIIDEGLFYSRGYSSLDEKYSDFKNFLSSTNSSNHWKGYYDGFAFKRDYYDSLKKIVLDKVNSSRSKEVPTILFGQSSSGKSVTLGMLAYDLSQIYKIPVLYIEKRYQKIDELDIDKFCGWAEDNDAKNTIVIWDGMVDPDLYFSLLKKLNTRGRNVILIGSTYDNGKFKSNDGNFIESPIALTSNEKRRFVEYLKNIDVLLGNLISNLEENNFLAMLYRYLPVTRDSIKKGLKSEFEFFSKKLRETKLNTSVSSGSMFSALVSAGLVNENEVSDMEALNVIDGEEINLSDLLIFSIMVPGQFALNVPYELLLRTIGFESLSSNLFKELNEVDLITWTEDSQGNVLLGPRTAIEAKILCQYLGGKKAEIEYIKLLLKQVQSYDYATFGYGSNTEIQFAVELLNNISPNITESYKDRLYEITEVLKELRESRHAYHPRLILKEASFLRELVTDKERKNFVELSPQELLERAEIIVREALEQLQNYRERTIVTYLKVELASILGTRAYEYVNDRNHVEEAKTCYELVKQVNNYEFASNPENYNLLDVLAWTTEKLIKENIFNEIEKINAEAEMIHLFEMAETEGISEQNIEKFNVRRMNFYELMGKQKLADAVFDNLAKQGFASGYYIKAKQIMDDFDTNKNITNDDFVKRSTETAKYLQSVYEKIKEDGKCLYLLLKTWWVMKSKFRFFESEKQALPFSKNDWEYCTNLLEKLSFIGGIYHSATIIYLKAIAQFHTGHIRESLDAFRILDTESDFSAYGKRRIVKSYLVSTPEGKPKLFNGEVKRTVSFQKNDRTGDIYISELRQSIPFNLNEFNKSEYQEGESIDKFYIGFNFRGPIAVPLKS</sequence>
<accession>A0ABX9X306</accession>
<evidence type="ECO:0008006" key="3">
    <source>
        <dbReference type="Google" id="ProtNLM"/>
    </source>
</evidence>